<dbReference type="InterPro" id="IPR000873">
    <property type="entry name" value="AMP-dep_synth/lig_dom"/>
</dbReference>
<dbReference type="PANTHER" id="PTHR43767">
    <property type="entry name" value="LONG-CHAIN-FATTY-ACID--COA LIGASE"/>
    <property type="match status" value="1"/>
</dbReference>
<dbReference type="InterPro" id="IPR042099">
    <property type="entry name" value="ANL_N_sf"/>
</dbReference>
<sequence>MCDKQTTADNKMPSSCCIKPKDGSDLKNQFPKFRIENNILIGEELPVKRDPVNVSEILLNILKSNPECIGQIDAFTGKKYTYADMVERSIKCALWLKKQGVKPGDIVGLCTDNNLDAIVIMLGTMYIGAISNTWDHELSPSM</sequence>
<accession>A0A3L8D8E4</accession>
<dbReference type="EMBL" id="QOIP01000011">
    <property type="protein sequence ID" value="RLU16382.1"/>
    <property type="molecule type" value="Genomic_DNA"/>
</dbReference>
<reference evidence="2" key="2">
    <citation type="submission" date="2018-07" db="EMBL/GenBank/DDBJ databases">
        <authorList>
            <person name="Mckenzie S.K."/>
            <person name="Kronauer D.J.C."/>
        </authorList>
    </citation>
    <scope>NUCLEOTIDE SEQUENCE</scope>
    <source>
        <strain evidence="2">Clonal line C1</strain>
    </source>
</reference>
<dbReference type="Gene3D" id="3.40.50.12780">
    <property type="entry name" value="N-terminal domain of ligase-like"/>
    <property type="match status" value="1"/>
</dbReference>
<dbReference type="Pfam" id="PF00501">
    <property type="entry name" value="AMP-binding"/>
    <property type="match status" value="1"/>
</dbReference>
<proteinExistence type="predicted"/>
<dbReference type="SUPFAM" id="SSF56801">
    <property type="entry name" value="Acetyl-CoA synthetase-like"/>
    <property type="match status" value="1"/>
</dbReference>
<dbReference type="InterPro" id="IPR050237">
    <property type="entry name" value="ATP-dep_AMP-bd_enzyme"/>
</dbReference>
<comment type="caution">
    <text evidence="2">The sequence shown here is derived from an EMBL/GenBank/DDBJ whole genome shotgun (WGS) entry which is preliminary data.</text>
</comment>
<dbReference type="OrthoDB" id="10253869at2759"/>
<protein>
    <recommendedName>
        <fullName evidence="1">AMP-dependent synthetase/ligase domain-containing protein</fullName>
    </recommendedName>
</protein>
<evidence type="ECO:0000259" key="1">
    <source>
        <dbReference type="Pfam" id="PF00501"/>
    </source>
</evidence>
<evidence type="ECO:0000313" key="2">
    <source>
        <dbReference type="EMBL" id="RLU16382.1"/>
    </source>
</evidence>
<dbReference type="PANTHER" id="PTHR43767:SF1">
    <property type="entry name" value="NONRIBOSOMAL PEPTIDE SYNTHASE PES1 (EUROFUNG)-RELATED"/>
    <property type="match status" value="1"/>
</dbReference>
<feature type="domain" description="AMP-dependent synthetase/ligase" evidence="1">
    <location>
        <begin position="75"/>
        <end position="140"/>
    </location>
</feature>
<dbReference type="Proteomes" id="UP000279307">
    <property type="component" value="Chromosome 11"/>
</dbReference>
<reference evidence="2" key="1">
    <citation type="journal article" date="2018" name="Genome Res.">
        <title>The genomic architecture and molecular evolution of ant odorant receptors.</title>
        <authorList>
            <person name="McKenzie S.K."/>
            <person name="Kronauer D.J.C."/>
        </authorList>
    </citation>
    <scope>NUCLEOTIDE SEQUENCE [LARGE SCALE GENOMIC DNA]</scope>
    <source>
        <strain evidence="2">Clonal line C1</strain>
    </source>
</reference>
<organism evidence="2">
    <name type="scientific">Ooceraea biroi</name>
    <name type="common">Clonal raider ant</name>
    <name type="synonym">Cerapachys biroi</name>
    <dbReference type="NCBI Taxonomy" id="2015173"/>
    <lineage>
        <taxon>Eukaryota</taxon>
        <taxon>Metazoa</taxon>
        <taxon>Ecdysozoa</taxon>
        <taxon>Arthropoda</taxon>
        <taxon>Hexapoda</taxon>
        <taxon>Insecta</taxon>
        <taxon>Pterygota</taxon>
        <taxon>Neoptera</taxon>
        <taxon>Endopterygota</taxon>
        <taxon>Hymenoptera</taxon>
        <taxon>Apocrita</taxon>
        <taxon>Aculeata</taxon>
        <taxon>Formicoidea</taxon>
        <taxon>Formicidae</taxon>
        <taxon>Dorylinae</taxon>
        <taxon>Ooceraea</taxon>
    </lineage>
</organism>
<name>A0A3L8D8E4_OOCBI</name>
<dbReference type="AlphaFoldDB" id="A0A3L8D8E4"/>
<gene>
    <name evidence="2" type="ORF">DMN91_010450</name>
</gene>